<evidence type="ECO:0000313" key="1">
    <source>
        <dbReference type="EMBL" id="KAH3747088.1"/>
    </source>
</evidence>
<organism evidence="1 2">
    <name type="scientific">Dreissena polymorpha</name>
    <name type="common">Zebra mussel</name>
    <name type="synonym">Mytilus polymorpha</name>
    <dbReference type="NCBI Taxonomy" id="45954"/>
    <lineage>
        <taxon>Eukaryota</taxon>
        <taxon>Metazoa</taxon>
        <taxon>Spiralia</taxon>
        <taxon>Lophotrochozoa</taxon>
        <taxon>Mollusca</taxon>
        <taxon>Bivalvia</taxon>
        <taxon>Autobranchia</taxon>
        <taxon>Heteroconchia</taxon>
        <taxon>Euheterodonta</taxon>
        <taxon>Imparidentia</taxon>
        <taxon>Neoheterodontei</taxon>
        <taxon>Myida</taxon>
        <taxon>Dreissenoidea</taxon>
        <taxon>Dreissenidae</taxon>
        <taxon>Dreissena</taxon>
    </lineage>
</organism>
<keyword evidence="2" id="KW-1185">Reference proteome</keyword>
<name>A0A9D4DE96_DREPO</name>
<sequence>MLNQTYHEISRWDFSFYPQDMCRVTDNEFAITCNLKDDSSHRHEVKFFSVTNDTIVEGNTMNLQHNCIGITHHRGELFVTSGTALHTYSMIGELVKTLYEDKTGHLTVLKCAVSHQGDIIFVTNFEQHKLLTLARDGSIISTFADPELKEPWDVHVTSASHVLVCGWSSNNIVQVDSEGRTKLAVLALEGVENPESIYYNVNNHSIIVGQCKSNYIVVFNLKLHCISCII</sequence>
<dbReference type="Gene3D" id="2.120.10.30">
    <property type="entry name" value="TolB, C-terminal domain"/>
    <property type="match status" value="1"/>
</dbReference>
<dbReference type="InterPro" id="IPR011042">
    <property type="entry name" value="6-blade_b-propeller_TolB-like"/>
</dbReference>
<protein>
    <submittedName>
        <fullName evidence="1">Uncharacterized protein</fullName>
    </submittedName>
</protein>
<dbReference type="SUPFAM" id="SSF101898">
    <property type="entry name" value="NHL repeat"/>
    <property type="match status" value="1"/>
</dbReference>
<gene>
    <name evidence="1" type="ORF">DPMN_181510</name>
</gene>
<accession>A0A9D4DE96</accession>
<comment type="caution">
    <text evidence="1">The sequence shown here is derived from an EMBL/GenBank/DDBJ whole genome shotgun (WGS) entry which is preliminary data.</text>
</comment>
<dbReference type="EMBL" id="JAIWYP010000010">
    <property type="protein sequence ID" value="KAH3747088.1"/>
    <property type="molecule type" value="Genomic_DNA"/>
</dbReference>
<reference evidence="1" key="2">
    <citation type="submission" date="2020-11" db="EMBL/GenBank/DDBJ databases">
        <authorList>
            <person name="McCartney M.A."/>
            <person name="Auch B."/>
            <person name="Kono T."/>
            <person name="Mallez S."/>
            <person name="Becker A."/>
            <person name="Gohl D.M."/>
            <person name="Silverstein K.A.T."/>
            <person name="Koren S."/>
            <person name="Bechman K.B."/>
            <person name="Herman A."/>
            <person name="Abrahante J.E."/>
            <person name="Garbe J."/>
        </authorList>
    </citation>
    <scope>NUCLEOTIDE SEQUENCE</scope>
    <source>
        <strain evidence="1">Duluth1</strain>
        <tissue evidence="1">Whole animal</tissue>
    </source>
</reference>
<reference evidence="1" key="1">
    <citation type="journal article" date="2019" name="bioRxiv">
        <title>The Genome of the Zebra Mussel, Dreissena polymorpha: A Resource for Invasive Species Research.</title>
        <authorList>
            <person name="McCartney M.A."/>
            <person name="Auch B."/>
            <person name="Kono T."/>
            <person name="Mallez S."/>
            <person name="Zhang Y."/>
            <person name="Obille A."/>
            <person name="Becker A."/>
            <person name="Abrahante J.E."/>
            <person name="Garbe J."/>
            <person name="Badalamenti J.P."/>
            <person name="Herman A."/>
            <person name="Mangelson H."/>
            <person name="Liachko I."/>
            <person name="Sullivan S."/>
            <person name="Sone E.D."/>
            <person name="Koren S."/>
            <person name="Silverstein K.A.T."/>
            <person name="Beckman K.B."/>
            <person name="Gohl D.M."/>
        </authorList>
    </citation>
    <scope>NUCLEOTIDE SEQUENCE</scope>
    <source>
        <strain evidence="1">Duluth1</strain>
        <tissue evidence="1">Whole animal</tissue>
    </source>
</reference>
<dbReference type="Proteomes" id="UP000828390">
    <property type="component" value="Unassembled WGS sequence"/>
</dbReference>
<dbReference type="AlphaFoldDB" id="A0A9D4DE96"/>
<proteinExistence type="predicted"/>
<evidence type="ECO:0000313" key="2">
    <source>
        <dbReference type="Proteomes" id="UP000828390"/>
    </source>
</evidence>